<dbReference type="EMBL" id="JBHUHY010000003">
    <property type="protein sequence ID" value="MFD2186293.1"/>
    <property type="molecule type" value="Genomic_DNA"/>
</dbReference>
<dbReference type="SUPFAM" id="SSF49723">
    <property type="entry name" value="Lipase/lipooxygenase domain (PLAT/LH2 domain)"/>
    <property type="match status" value="1"/>
</dbReference>
<name>A0ABW5ATK0_9FLAO</name>
<evidence type="ECO:0000313" key="2">
    <source>
        <dbReference type="Proteomes" id="UP001597344"/>
    </source>
</evidence>
<keyword evidence="2" id="KW-1185">Reference proteome</keyword>
<reference evidence="2" key="1">
    <citation type="journal article" date="2019" name="Int. J. Syst. Evol. Microbiol.">
        <title>The Global Catalogue of Microorganisms (GCM) 10K type strain sequencing project: providing services to taxonomists for standard genome sequencing and annotation.</title>
        <authorList>
            <consortium name="The Broad Institute Genomics Platform"/>
            <consortium name="The Broad Institute Genome Sequencing Center for Infectious Disease"/>
            <person name="Wu L."/>
            <person name="Ma J."/>
        </authorList>
    </citation>
    <scope>NUCLEOTIDE SEQUENCE [LARGE SCALE GENOMIC DNA]</scope>
    <source>
        <strain evidence="2">DT92</strain>
    </source>
</reference>
<dbReference type="RefSeq" id="WP_378319271.1">
    <property type="nucleotide sequence ID" value="NZ_JBHUHY010000003.1"/>
</dbReference>
<dbReference type="Proteomes" id="UP001597344">
    <property type="component" value="Unassembled WGS sequence"/>
</dbReference>
<protein>
    <submittedName>
        <fullName evidence="1">Uncharacterized protein</fullName>
    </submittedName>
</protein>
<sequence>MKKGGNFMRVMWGAVFIVCVVSCEQPDREADFINTNEHGGFMSRTGNSDEIIEDQKETEIPLLHIRLNGDLSEKEATAKFDRVVAEYMRKSNKPIKGVSTEWYYRIATYTGTQSGNGTDGNVRAGAYFKTDKGVLNIQNIILNNPGDDHETGKWDYYLFKASFPGQAVNWVKIIASKIQLQGTDGWFVKEFHTYMVTEDQTVPASGNTNIYTFPNVWLDNTCANCWDSYQKRGGYGKLEF</sequence>
<accession>A0ABW5ATK0</accession>
<comment type="caution">
    <text evidence="1">The sequence shown here is derived from an EMBL/GenBank/DDBJ whole genome shotgun (WGS) entry which is preliminary data.</text>
</comment>
<dbReference type="Gene3D" id="2.60.60.20">
    <property type="entry name" value="PLAT/LH2 domain"/>
    <property type="match status" value="1"/>
</dbReference>
<proteinExistence type="predicted"/>
<gene>
    <name evidence="1" type="ORF">ACFSJT_05780</name>
</gene>
<dbReference type="InterPro" id="IPR036392">
    <property type="entry name" value="PLAT/LH2_dom_sf"/>
</dbReference>
<organism evidence="1 2">
    <name type="scientific">Aquimarina celericrescens</name>
    <dbReference type="NCBI Taxonomy" id="1964542"/>
    <lineage>
        <taxon>Bacteria</taxon>
        <taxon>Pseudomonadati</taxon>
        <taxon>Bacteroidota</taxon>
        <taxon>Flavobacteriia</taxon>
        <taxon>Flavobacteriales</taxon>
        <taxon>Flavobacteriaceae</taxon>
        <taxon>Aquimarina</taxon>
    </lineage>
</organism>
<evidence type="ECO:0000313" key="1">
    <source>
        <dbReference type="EMBL" id="MFD2186293.1"/>
    </source>
</evidence>